<dbReference type="Gene3D" id="1.10.720.40">
    <property type="match status" value="1"/>
</dbReference>
<evidence type="ECO:0000256" key="7">
    <source>
        <dbReference type="SAM" id="MobiDB-lite"/>
    </source>
</evidence>
<dbReference type="Pfam" id="PF01693">
    <property type="entry name" value="Cauli_VI"/>
    <property type="match status" value="1"/>
</dbReference>
<evidence type="ECO:0000256" key="5">
    <source>
        <dbReference type="ARBA" id="ARBA00023043"/>
    </source>
</evidence>
<keyword evidence="10" id="KW-1185">Reference proteome</keyword>
<dbReference type="Pfam" id="PF24567">
    <property type="entry name" value="ANKLE2_3rd"/>
    <property type="match status" value="1"/>
</dbReference>
<dbReference type="InterPro" id="IPR056237">
    <property type="entry name" value="ANKLE2_3rd"/>
</dbReference>
<dbReference type="Proteomes" id="UP000275408">
    <property type="component" value="Unassembled WGS sequence"/>
</dbReference>
<dbReference type="Pfam" id="PF00023">
    <property type="entry name" value="Ank"/>
    <property type="match status" value="1"/>
</dbReference>
<dbReference type="Gene3D" id="3.40.970.10">
    <property type="entry name" value="Ribonuclease H1, N-terminal domain"/>
    <property type="match status" value="1"/>
</dbReference>
<feature type="region of interest" description="Disordered" evidence="7">
    <location>
        <begin position="383"/>
        <end position="402"/>
    </location>
</feature>
<evidence type="ECO:0000256" key="1">
    <source>
        <dbReference type="ARBA" id="ARBA00004240"/>
    </source>
</evidence>
<organism evidence="9 10">
    <name type="scientific">Pocillopora damicornis</name>
    <name type="common">Cauliflower coral</name>
    <name type="synonym">Millepora damicornis</name>
    <dbReference type="NCBI Taxonomy" id="46731"/>
    <lineage>
        <taxon>Eukaryota</taxon>
        <taxon>Metazoa</taxon>
        <taxon>Cnidaria</taxon>
        <taxon>Anthozoa</taxon>
        <taxon>Hexacorallia</taxon>
        <taxon>Scleractinia</taxon>
        <taxon>Astrocoeniina</taxon>
        <taxon>Pocilloporidae</taxon>
        <taxon>Pocillopora</taxon>
    </lineage>
</organism>
<comment type="caution">
    <text evidence="9">The sequence shown here is derived from an EMBL/GenBank/DDBJ whole genome shotgun (WGS) entry which is preliminary data.</text>
</comment>
<dbReference type="Gene3D" id="1.25.40.20">
    <property type="entry name" value="Ankyrin repeat-containing domain"/>
    <property type="match status" value="1"/>
</dbReference>
<dbReference type="GO" id="GO:0051721">
    <property type="term" value="F:protein phosphatase 2A binding"/>
    <property type="evidence" value="ECO:0007669"/>
    <property type="project" value="TreeGrafter"/>
</dbReference>
<dbReference type="GO" id="GO:0007399">
    <property type="term" value="P:nervous system development"/>
    <property type="evidence" value="ECO:0007669"/>
    <property type="project" value="UniProtKB-ARBA"/>
</dbReference>
<dbReference type="EMBL" id="RCHS01003379">
    <property type="protein sequence ID" value="RMX42278.1"/>
    <property type="molecule type" value="Genomic_DNA"/>
</dbReference>
<dbReference type="GO" id="GO:0031468">
    <property type="term" value="P:nuclear membrane reassembly"/>
    <property type="evidence" value="ECO:0007669"/>
    <property type="project" value="UniProtKB-ARBA"/>
</dbReference>
<keyword evidence="5" id="KW-0040">ANK repeat</keyword>
<dbReference type="AlphaFoldDB" id="A0A3M6TLU8"/>
<keyword evidence="3" id="KW-0132">Cell division</keyword>
<proteinExistence type="inferred from homology"/>
<reference evidence="9 10" key="1">
    <citation type="journal article" date="2018" name="Sci. Rep.">
        <title>Comparative analysis of the Pocillopora damicornis genome highlights role of immune system in coral evolution.</title>
        <authorList>
            <person name="Cunning R."/>
            <person name="Bay R.A."/>
            <person name="Gillette P."/>
            <person name="Baker A.C."/>
            <person name="Traylor-Knowles N."/>
        </authorList>
    </citation>
    <scope>NUCLEOTIDE SEQUENCE [LARGE SCALE GENOMIC DNA]</scope>
    <source>
        <strain evidence="9">RSMAS</strain>
        <tissue evidence="9">Whole animal</tissue>
    </source>
</reference>
<dbReference type="InterPro" id="IPR011320">
    <property type="entry name" value="RNase_H1_N"/>
</dbReference>
<evidence type="ECO:0000256" key="3">
    <source>
        <dbReference type="ARBA" id="ARBA00022618"/>
    </source>
</evidence>
<dbReference type="GO" id="GO:0005783">
    <property type="term" value="C:endoplasmic reticulum"/>
    <property type="evidence" value="ECO:0007669"/>
    <property type="project" value="UniProtKB-SubCell"/>
</dbReference>
<sequence length="891" mass="100082">LLGLNSGINKMAGRAVEDLSDVELMNELKSLGLTPGPITPNTRRLIEKKLSRALGCDNVDSSLENKEVGSNFEVRESQIAESDDRTHNAPSVTESPAIFYGVCFNVDSSLSESASPAIPAVFTSKDEALKMVKKVKGSRFKSFKSKQEAELFSRSHFKDQEISSGATYTSSVPRDPVSIFKTPTPQEIVKFRAVIERGSSEEFQEKVMTNPRYLIGPGDTPVILQEGFRYNALHVAVKNNRKEMCQSIVETLESESFLDVLLNHEIKTAKNSKRREFLVDMYLNTPDKGNLETPLHFASKFGFPDIVEYLVSHPLTNIQQKNKYGETPAEVICSRCSNASPDLKNQMKSFLEDNFYVPLLGSMDNSTSSWIEEPWSPEITGDKVNNEGAQPGSPLKNWKHRNSPGELPITVRAYAGPMSPSKAAEFYRTWKTPPKKEKWNSYIQIKRKDDSRGAERIGRALAHCESVPWTEYWAFLGCYADLASPQGLTKLEDYLANRKERIVLSRLSVTPQRVRTVKNVCRELKTPESRQSSVLLSDSGLEHQTAFANDVDCCTEKNLLDCCDSSPLLSRKEIFPESEMEPEKLNFELEDVTVESKPDNSKEQHIVEKFSSGKDGNGSISRSSPQEIMKDKRYKPTTEMLGKDLETLCLHQEEVKTKLPTSNSSFAENSDKDFLDRSHSTQLSDQKDERDIAEDIVCKKKLVYSLQEQETGNYGEVLRSRNADVSDTEQTGKKNRVMPTKHKMEIPKDFNSTDLESSVVNGSPIEVFENITCEDQRLRNDDSRVSSVLEQNCFKVPGGRNVEHAKSERSGNVVGSGNKSLSIFIQGLQPSKLDLDVLIAIGQTTIDPAKYPHIKEWKKLVMSYSEATQQSWPSPGSPRYHTRHKSLMLSC</sequence>
<dbReference type="SMART" id="SM00540">
    <property type="entry name" value="LEM"/>
    <property type="match status" value="1"/>
</dbReference>
<feature type="region of interest" description="Disordered" evidence="7">
    <location>
        <begin position="610"/>
        <end position="631"/>
    </location>
</feature>
<dbReference type="CDD" id="cd12934">
    <property type="entry name" value="LEM"/>
    <property type="match status" value="1"/>
</dbReference>
<comment type="subcellular location">
    <subcellularLocation>
        <location evidence="1">Endoplasmic reticulum</location>
    </subcellularLocation>
</comment>
<keyword evidence="4" id="KW-0256">Endoplasmic reticulum</keyword>
<accession>A0A3M6TLU8</accession>
<dbReference type="InterPro" id="IPR003887">
    <property type="entry name" value="LEM_dom"/>
</dbReference>
<dbReference type="Pfam" id="PF03020">
    <property type="entry name" value="LEM"/>
    <property type="match status" value="1"/>
</dbReference>
<evidence type="ECO:0000313" key="9">
    <source>
        <dbReference type="EMBL" id="RMX42278.1"/>
    </source>
</evidence>
<comment type="similarity">
    <text evidence="2">Belongs to the ANKLE2 family.</text>
</comment>
<evidence type="ECO:0000256" key="2">
    <source>
        <dbReference type="ARBA" id="ARBA00007597"/>
    </source>
</evidence>
<dbReference type="STRING" id="46731.A0A3M6TLU8"/>
<feature type="domain" description="LEM" evidence="8">
    <location>
        <begin position="13"/>
        <end position="57"/>
    </location>
</feature>
<evidence type="ECO:0000313" key="10">
    <source>
        <dbReference type="Proteomes" id="UP000275408"/>
    </source>
</evidence>
<dbReference type="SMART" id="SM00248">
    <property type="entry name" value="ANK"/>
    <property type="match status" value="2"/>
</dbReference>
<evidence type="ECO:0000259" key="8">
    <source>
        <dbReference type="PROSITE" id="PS50954"/>
    </source>
</evidence>
<evidence type="ECO:0000256" key="4">
    <source>
        <dbReference type="ARBA" id="ARBA00022824"/>
    </source>
</evidence>
<dbReference type="InterPro" id="IPR037056">
    <property type="entry name" value="RNase_H1_N_sf"/>
</dbReference>
<dbReference type="PANTHER" id="PTHR12349:SF4">
    <property type="entry name" value="ANKYRIN REPEAT AND LEM DOMAIN-CONTAINING PROTEIN 2"/>
    <property type="match status" value="1"/>
</dbReference>
<gene>
    <name evidence="9" type="ORF">pdam_00009866</name>
</gene>
<protein>
    <recommendedName>
        <fullName evidence="8">LEM domain-containing protein</fullName>
    </recommendedName>
</protein>
<dbReference type="InterPro" id="IPR002110">
    <property type="entry name" value="Ankyrin_rpt"/>
</dbReference>
<feature type="region of interest" description="Disordered" evidence="7">
    <location>
        <begin position="660"/>
        <end position="689"/>
    </location>
</feature>
<keyword evidence="6" id="KW-0131">Cell cycle</keyword>
<dbReference type="InterPro" id="IPR036770">
    <property type="entry name" value="Ankyrin_rpt-contain_sf"/>
</dbReference>
<name>A0A3M6TLU8_POCDA</name>
<dbReference type="InterPro" id="IPR011015">
    <property type="entry name" value="LEM/LEM-like_dom_sf"/>
</dbReference>
<evidence type="ECO:0000256" key="6">
    <source>
        <dbReference type="ARBA" id="ARBA00023306"/>
    </source>
</evidence>
<dbReference type="PANTHER" id="PTHR12349">
    <property type="entry name" value="ANKYRIN REPEAT AND LEM DOMAIN-CONTAINING PROTEIN 2"/>
    <property type="match status" value="1"/>
</dbReference>
<dbReference type="SUPFAM" id="SSF48403">
    <property type="entry name" value="Ankyrin repeat"/>
    <property type="match status" value="1"/>
</dbReference>
<dbReference type="OrthoDB" id="7446186at2759"/>
<dbReference type="SUPFAM" id="SSF63451">
    <property type="entry name" value="LEM domain"/>
    <property type="match status" value="1"/>
</dbReference>
<dbReference type="GO" id="GO:0051301">
    <property type="term" value="P:cell division"/>
    <property type="evidence" value="ECO:0007669"/>
    <property type="project" value="UniProtKB-KW"/>
</dbReference>
<dbReference type="FunFam" id="1.25.40.20:FF:000072">
    <property type="entry name" value="Ankyrin repeat and LEM domain containing 2"/>
    <property type="match status" value="1"/>
</dbReference>
<feature type="non-terminal residue" evidence="9">
    <location>
        <position position="1"/>
    </location>
</feature>
<dbReference type="PROSITE" id="PS50954">
    <property type="entry name" value="LEM"/>
    <property type="match status" value="1"/>
</dbReference>
<feature type="compositionally biased region" description="Basic and acidic residues" evidence="7">
    <location>
        <begin position="669"/>
        <end position="689"/>
    </location>
</feature>